<dbReference type="Pfam" id="PF00012">
    <property type="entry name" value="HSP70"/>
    <property type="match status" value="1"/>
</dbReference>
<evidence type="ECO:0000256" key="6">
    <source>
        <dbReference type="SAM" id="MobiDB-lite"/>
    </source>
</evidence>
<dbReference type="InterPro" id="IPR024224">
    <property type="entry name" value="DENND6"/>
</dbReference>
<dbReference type="InterPro" id="IPR043129">
    <property type="entry name" value="ATPase_NBD"/>
</dbReference>
<dbReference type="CDD" id="cd24028">
    <property type="entry name" value="ASKHA_NBD_HSP70_HSPA1-like"/>
    <property type="match status" value="1"/>
</dbReference>
<dbReference type="Gene3D" id="2.60.34.10">
    <property type="entry name" value="Substrate Binding Domain Of DNAk, Chain A, domain 1"/>
    <property type="match status" value="1"/>
</dbReference>
<comment type="similarity">
    <text evidence="2">Belongs to the heat shock protein 70 family.</text>
</comment>
<feature type="region of interest" description="Disordered" evidence="6">
    <location>
        <begin position="859"/>
        <end position="883"/>
    </location>
</feature>
<dbReference type="Gene3D" id="3.30.420.40">
    <property type="match status" value="3"/>
</dbReference>
<keyword evidence="9" id="KW-1185">Reference proteome</keyword>
<feature type="coiled-coil region" evidence="5">
    <location>
        <begin position="492"/>
        <end position="519"/>
    </location>
</feature>
<organism evidence="8 9">
    <name type="scientific">Aedes albopictus</name>
    <name type="common">Asian tiger mosquito</name>
    <name type="synonym">Stegomyia albopicta</name>
    <dbReference type="NCBI Taxonomy" id="7160"/>
    <lineage>
        <taxon>Eukaryota</taxon>
        <taxon>Metazoa</taxon>
        <taxon>Ecdysozoa</taxon>
        <taxon>Arthropoda</taxon>
        <taxon>Hexapoda</taxon>
        <taxon>Insecta</taxon>
        <taxon>Pterygota</taxon>
        <taxon>Neoptera</taxon>
        <taxon>Endopterygota</taxon>
        <taxon>Diptera</taxon>
        <taxon>Nematocera</taxon>
        <taxon>Culicoidea</taxon>
        <taxon>Culicidae</taxon>
        <taxon>Culicinae</taxon>
        <taxon>Aedini</taxon>
        <taxon>Aedes</taxon>
        <taxon>Stegomyia</taxon>
    </lineage>
</organism>
<sequence>MDRNSLAIGIDFGTSFSSVGIYRRGKFEIVANAAGNHRIPSCVAFTDKARLVGEDALAQADTDPSNAVLEVKRKLGGWKEDKLQVQFKGETKAFHPEEICGVILGNLKTMAERKLGQMVGSAVIAVPAGFTDGQRQAVLDSAAIAGVNVLRLVNEPTAAAISNGINKKVIGEQWVLVCSIGGGHLDVSIMTIYNGVFEVKATSGDNQLGGTDFDDRLLAHCVKEFRDKHSKDLSSSKEAIRRLRKACEQAKRTLSYTNQALIDIENLYEGQRFELLLNRDLFEELNRDLLDKIMLHVEMALRRARKDRFAIHEIMLVGESSRIPKIQVMLSEFFDRRSLCSSINSDEAVVVGASIAAAILSGEKSPEIQDILWLDLVPRSIGLVTESGTEESPRILISRNSTVPLKVKHRVKNFQEMQLLYEGESAIVSDNVLLGKLKIEGTFGDIEDVGLLFSTDTNGILHAIVEGNIDLKATLDKGRLERYEIDRIVYKHKKILLEAEKYEEDVKEQEMALEKLAVQATIDLDEKAGSWDRFSEWIHCICIVTFDLELGQAMELIYPNHVTLTEQEKTNICYLAFPDSNSGCMGDSQFHIRLRVSPGSESSSLRKEHLDFNCHCLPVHRADPGHFWGFVYFRQIKDATLKRGYFQKSLVLLSRLPFINLFYELTALIAPAFFSSGEPTLEAVCDNICHWPSLMAGESMSLHLLGSVYEISIPKQNFKTSSTEKPKSETSISSNPQTQIIGSIHEIDIFKSLQFFLPHIHLLWELVLTGEPIVVTGASPTDCAHMVQSLMSLISPLSYCAESRPYFTIHDTEFKEFTQNKNGHPSIILGVTNPFFAKTLQHWPHMIRLQDSTETILQQKQKQTVTPAGTTTPTNSSSSSDSKLSKIKQITNKLLDSSPGVYTQYKPFISKDKAFIKKILLGIKTERPPSVQSALIRRHFLELTQSFMIPLERYLASLMPLQKDISPFKSAPLPNPFKQEDFLATLEGNGPHLTPTCKGDWEGLYKRFFSSPNFKGWYESRFFELQQTLQALHMQTLSESNLTEWVKGKHEVEIVDMILRLKQKLQLCSSTQMAALPVQLNTKDTREQLLKHLESMKRCLPDDLKQILNNI</sequence>
<evidence type="ECO:0000256" key="2">
    <source>
        <dbReference type="ARBA" id="ARBA00007381"/>
    </source>
</evidence>
<feature type="compositionally biased region" description="Low complexity" evidence="6">
    <location>
        <begin position="864"/>
        <end position="882"/>
    </location>
</feature>
<dbReference type="GeneID" id="109423302"/>
<dbReference type="PANTHER" id="PTHR13677">
    <property type="entry name" value="LD41638P"/>
    <property type="match status" value="1"/>
</dbReference>
<feature type="domain" description="UDENN" evidence="7">
    <location>
        <begin position="539"/>
        <end position="1028"/>
    </location>
</feature>
<dbReference type="Gene3D" id="3.30.30.30">
    <property type="match status" value="1"/>
</dbReference>
<dbReference type="InterPro" id="IPR037516">
    <property type="entry name" value="Tripartite_DENN"/>
</dbReference>
<keyword evidence="5" id="KW-0175">Coiled coil</keyword>
<dbReference type="PANTHER" id="PTHR13677:SF0">
    <property type="entry name" value="LD41638P"/>
    <property type="match status" value="1"/>
</dbReference>
<evidence type="ECO:0000256" key="4">
    <source>
        <dbReference type="ARBA" id="ARBA00022840"/>
    </source>
</evidence>
<evidence type="ECO:0000259" key="7">
    <source>
        <dbReference type="PROSITE" id="PS50211"/>
    </source>
</evidence>
<dbReference type="Pfam" id="PF08616">
    <property type="entry name" value="SPA"/>
    <property type="match status" value="1"/>
</dbReference>
<dbReference type="SUPFAM" id="SSF53067">
    <property type="entry name" value="Actin-like ATPase domain"/>
    <property type="match status" value="2"/>
</dbReference>
<dbReference type="Proteomes" id="UP000069940">
    <property type="component" value="Unassembled WGS sequence"/>
</dbReference>
<evidence type="ECO:0000256" key="3">
    <source>
        <dbReference type="ARBA" id="ARBA00022741"/>
    </source>
</evidence>
<evidence type="ECO:0000313" key="9">
    <source>
        <dbReference type="Proteomes" id="UP000069940"/>
    </source>
</evidence>
<dbReference type="SUPFAM" id="SSF100920">
    <property type="entry name" value="Heat shock protein 70kD (HSP70), peptide-binding domain"/>
    <property type="match status" value="1"/>
</dbReference>
<dbReference type="InterPro" id="IPR029047">
    <property type="entry name" value="HSP70_peptide-bd_sf"/>
</dbReference>
<reference evidence="9" key="1">
    <citation type="journal article" date="2015" name="Proc. Natl. Acad. Sci. U.S.A.">
        <title>Genome sequence of the Asian Tiger mosquito, Aedes albopictus, reveals insights into its biology, genetics, and evolution.</title>
        <authorList>
            <person name="Chen X.G."/>
            <person name="Jiang X."/>
            <person name="Gu J."/>
            <person name="Xu M."/>
            <person name="Wu Y."/>
            <person name="Deng Y."/>
            <person name="Zhang C."/>
            <person name="Bonizzoni M."/>
            <person name="Dermauw W."/>
            <person name="Vontas J."/>
            <person name="Armbruster P."/>
            <person name="Huang X."/>
            <person name="Yang Y."/>
            <person name="Zhang H."/>
            <person name="He W."/>
            <person name="Peng H."/>
            <person name="Liu Y."/>
            <person name="Wu K."/>
            <person name="Chen J."/>
            <person name="Lirakis M."/>
            <person name="Topalis P."/>
            <person name="Van Leeuwen T."/>
            <person name="Hall A.B."/>
            <person name="Jiang X."/>
            <person name="Thorpe C."/>
            <person name="Mueller R.L."/>
            <person name="Sun C."/>
            <person name="Waterhouse R.M."/>
            <person name="Yan G."/>
            <person name="Tu Z.J."/>
            <person name="Fang X."/>
            <person name="James A.A."/>
        </authorList>
    </citation>
    <scope>NUCLEOTIDE SEQUENCE [LARGE SCALE GENOMIC DNA]</scope>
    <source>
        <strain evidence="9">Foshan</strain>
    </source>
</reference>
<dbReference type="PROSITE" id="PS50211">
    <property type="entry name" value="DENN"/>
    <property type="match status" value="1"/>
</dbReference>
<dbReference type="PRINTS" id="PR00301">
    <property type="entry name" value="HEATSHOCK70"/>
</dbReference>
<evidence type="ECO:0000256" key="5">
    <source>
        <dbReference type="SAM" id="Coils"/>
    </source>
</evidence>
<dbReference type="EnsemblMetazoa" id="AALFPA23_014500.R21080">
    <property type="protein sequence ID" value="AALFPA23_014500.P21080"/>
    <property type="gene ID" value="AALFPA23_014500"/>
</dbReference>
<evidence type="ECO:0000256" key="1">
    <source>
        <dbReference type="ARBA" id="ARBA00007159"/>
    </source>
</evidence>
<evidence type="ECO:0000313" key="8">
    <source>
        <dbReference type="EnsemblMetazoa" id="AALFPA23_014500.P21080"/>
    </source>
</evidence>
<keyword evidence="3" id="KW-0547">Nucleotide-binding</keyword>
<accession>A0ABM1Z2W0</accession>
<dbReference type="InterPro" id="IPR013126">
    <property type="entry name" value="Hsp_70_fam"/>
</dbReference>
<reference evidence="8" key="2">
    <citation type="submission" date="2025-05" db="UniProtKB">
        <authorList>
            <consortium name="EnsemblMetazoa"/>
        </authorList>
    </citation>
    <scope>IDENTIFICATION</scope>
    <source>
        <strain evidence="8">Foshan</strain>
    </source>
</reference>
<comment type="similarity">
    <text evidence="1">Belongs to the DENND6 family.</text>
</comment>
<proteinExistence type="inferred from homology"/>
<protein>
    <recommendedName>
        <fullName evidence="7">UDENN domain-containing protein</fullName>
    </recommendedName>
</protein>
<dbReference type="RefSeq" id="XP_019553775.3">
    <property type="nucleotide sequence ID" value="XM_019698230.3"/>
</dbReference>
<name>A0ABM1Z2W0_AEDAL</name>
<keyword evidence="4" id="KW-0067">ATP-binding</keyword>
<dbReference type="Gene3D" id="3.90.640.10">
    <property type="entry name" value="Actin, Chain A, domain 4"/>
    <property type="match status" value="1"/>
</dbReference>